<evidence type="ECO:0000313" key="6">
    <source>
        <dbReference type="EMBL" id="GGS42584.1"/>
    </source>
</evidence>
<comment type="similarity">
    <text evidence="2">Belongs to the bacterial solute-binding protein 1 family.</text>
</comment>
<dbReference type="Proteomes" id="UP000620633">
    <property type="component" value="Unassembled WGS sequence"/>
</dbReference>
<gene>
    <name evidence="6" type="ORF">GCM10008961_37280</name>
</gene>
<proteinExistence type="inferred from homology"/>
<keyword evidence="4 5" id="KW-0732">Signal</keyword>
<dbReference type="Gene3D" id="3.40.190.10">
    <property type="entry name" value="Periplasmic binding protein-like II"/>
    <property type="match status" value="1"/>
</dbReference>
<dbReference type="RefSeq" id="WP_229779644.1">
    <property type="nucleotide sequence ID" value="NZ_BMQO01000034.1"/>
</dbReference>
<feature type="signal peptide" evidence="5">
    <location>
        <begin position="1"/>
        <end position="27"/>
    </location>
</feature>
<dbReference type="CDD" id="cd13585">
    <property type="entry name" value="PBP2_TMBP_like"/>
    <property type="match status" value="1"/>
</dbReference>
<dbReference type="PANTHER" id="PTHR43649:SF31">
    <property type="entry name" value="SN-GLYCEROL-3-PHOSPHATE-BINDING PERIPLASMIC PROTEIN UGPB"/>
    <property type="match status" value="1"/>
</dbReference>
<protein>
    <submittedName>
        <fullName evidence="6">Sugar ABC transporter substrate-binding protein</fullName>
    </submittedName>
</protein>
<keyword evidence="3" id="KW-0813">Transport</keyword>
<evidence type="ECO:0000313" key="7">
    <source>
        <dbReference type="Proteomes" id="UP000620633"/>
    </source>
</evidence>
<dbReference type="EMBL" id="BMQO01000034">
    <property type="protein sequence ID" value="GGS42584.1"/>
    <property type="molecule type" value="Genomic_DNA"/>
</dbReference>
<evidence type="ECO:0000256" key="2">
    <source>
        <dbReference type="ARBA" id="ARBA00008520"/>
    </source>
</evidence>
<evidence type="ECO:0000256" key="5">
    <source>
        <dbReference type="SAM" id="SignalP"/>
    </source>
</evidence>
<reference evidence="7" key="1">
    <citation type="journal article" date="2019" name="Int. J. Syst. Evol. Microbiol.">
        <title>The Global Catalogue of Microorganisms (GCM) 10K type strain sequencing project: providing services to taxonomists for standard genome sequencing and annotation.</title>
        <authorList>
            <consortium name="The Broad Institute Genomics Platform"/>
            <consortium name="The Broad Institute Genome Sequencing Center for Infectious Disease"/>
            <person name="Wu L."/>
            <person name="Ma J."/>
        </authorList>
    </citation>
    <scope>NUCLEOTIDE SEQUENCE [LARGE SCALE GENOMIC DNA]</scope>
    <source>
        <strain evidence="7">JCM 31406</strain>
    </source>
</reference>
<organism evidence="6 7">
    <name type="scientific">Deinococcus knuensis</name>
    <dbReference type="NCBI Taxonomy" id="1837380"/>
    <lineage>
        <taxon>Bacteria</taxon>
        <taxon>Thermotogati</taxon>
        <taxon>Deinococcota</taxon>
        <taxon>Deinococci</taxon>
        <taxon>Deinococcales</taxon>
        <taxon>Deinococcaceae</taxon>
        <taxon>Deinococcus</taxon>
    </lineage>
</organism>
<comment type="caution">
    <text evidence="6">The sequence shown here is derived from an EMBL/GenBank/DDBJ whole genome shotgun (WGS) entry which is preliminary data.</text>
</comment>
<evidence type="ECO:0000256" key="1">
    <source>
        <dbReference type="ARBA" id="ARBA00004196"/>
    </source>
</evidence>
<keyword evidence="7" id="KW-1185">Reference proteome</keyword>
<dbReference type="Pfam" id="PF01547">
    <property type="entry name" value="SBP_bac_1"/>
    <property type="match status" value="1"/>
</dbReference>
<evidence type="ECO:0000256" key="4">
    <source>
        <dbReference type="ARBA" id="ARBA00022729"/>
    </source>
</evidence>
<dbReference type="PANTHER" id="PTHR43649">
    <property type="entry name" value="ARABINOSE-BINDING PROTEIN-RELATED"/>
    <property type="match status" value="1"/>
</dbReference>
<sequence>MKNLNKTLSLTAALTVIAGPLASSAQAATTLQYWLWDSNQQPAYQQCAAAFTKANPDVSIKISQKGWDDYWQAITTGMVSGTAPDVFTNHLAFYPQFAANNQLVDLAPLIARDKVATDIYYPGLKDLWGRGGKQYGLPKDFDTVAIFYNTDLLKKAGMKPSDLSNLTWNPKDGGTYQKAIARLTVDRDGNNGLSGKFNRKAVAQYGYQTNYDANFNGQTQWSFLAATLGWSATAGPFSNSYNYSDPRFAQTIQWLADLNLKYGYIPSFQESGAAGTSGDTLFRAGKAAMVTNGSWMIGDYTSKLPFKVGIAPLPKGPNGKRMSMFNGLADSIWVGSKNQDAAWKWVKFLGSRSCQDLVGRSGVVLPAIPASTNLALAAFKQRGVDVSVFTAQAKLKGGTFYFPISDKGSEVNSVMSSALQGVFGGKSKAADIVKTANDKVNSLLK</sequence>
<dbReference type="InterPro" id="IPR050490">
    <property type="entry name" value="Bact_solute-bd_prot1"/>
</dbReference>
<evidence type="ECO:0000256" key="3">
    <source>
        <dbReference type="ARBA" id="ARBA00022448"/>
    </source>
</evidence>
<name>A0ABQ2SZ11_9DEIO</name>
<accession>A0ABQ2SZ11</accession>
<dbReference type="InterPro" id="IPR006059">
    <property type="entry name" value="SBP"/>
</dbReference>
<comment type="subcellular location">
    <subcellularLocation>
        <location evidence="1">Cell envelope</location>
    </subcellularLocation>
</comment>
<dbReference type="SUPFAM" id="SSF53850">
    <property type="entry name" value="Periplasmic binding protein-like II"/>
    <property type="match status" value="1"/>
</dbReference>
<feature type="chain" id="PRO_5045402274" evidence="5">
    <location>
        <begin position="28"/>
        <end position="445"/>
    </location>
</feature>